<dbReference type="AlphaFoldDB" id="A0A1H9JEX2"/>
<keyword evidence="1" id="KW-0472">Membrane</keyword>
<dbReference type="InParanoid" id="A0A1H9JEX2"/>
<sequence length="273" mass="31065">MNPVRAAYLSFGCLIALGLILTWTTGETHSALIILPMIAAAGVYTLSPQIMWWHWKRHPPDLPTDLAPLLDRFDLYRRLDLAGKREFRRRTFLLREATHFHGQAIEEIPPDIKIMAAASAATVGFHRPEFLLGDFETIVLYRHYFPTPDHDVLHCSELHEPDGAIIWTLNVFLRSCIEPRKYLHLGLYEYGRAMLLLELELRAALDGLALDYPQIEKLSGFGETALKEYIGLEELDLTAITLVLYFTHTEEMKVLQPEAYAGFEKGLTSVSSN</sequence>
<evidence type="ECO:0000313" key="3">
    <source>
        <dbReference type="Proteomes" id="UP000199021"/>
    </source>
</evidence>
<feature type="transmembrane region" description="Helical" evidence="1">
    <location>
        <begin position="31"/>
        <end position="55"/>
    </location>
</feature>
<keyword evidence="1" id="KW-0812">Transmembrane</keyword>
<keyword evidence="1" id="KW-1133">Transmembrane helix</keyword>
<dbReference type="RefSeq" id="WP_090170033.1">
    <property type="nucleotide sequence ID" value="NZ_FOFB01000017.1"/>
</dbReference>
<organism evidence="2 3">
    <name type="scientific">Neolewinella agarilytica</name>
    <dbReference type="NCBI Taxonomy" id="478744"/>
    <lineage>
        <taxon>Bacteria</taxon>
        <taxon>Pseudomonadati</taxon>
        <taxon>Bacteroidota</taxon>
        <taxon>Saprospiria</taxon>
        <taxon>Saprospirales</taxon>
        <taxon>Lewinellaceae</taxon>
        <taxon>Neolewinella</taxon>
    </lineage>
</organism>
<name>A0A1H9JEX2_9BACT</name>
<protein>
    <submittedName>
        <fullName evidence="2">Uncharacterized protein</fullName>
    </submittedName>
</protein>
<accession>A0A1H9JEX2</accession>
<dbReference type="Proteomes" id="UP000199021">
    <property type="component" value="Unassembled WGS sequence"/>
</dbReference>
<dbReference type="EMBL" id="FOFB01000017">
    <property type="protein sequence ID" value="SEQ85380.1"/>
    <property type="molecule type" value="Genomic_DNA"/>
</dbReference>
<feature type="transmembrane region" description="Helical" evidence="1">
    <location>
        <begin position="6"/>
        <end position="24"/>
    </location>
</feature>
<proteinExistence type="predicted"/>
<reference evidence="3" key="1">
    <citation type="submission" date="2016-10" db="EMBL/GenBank/DDBJ databases">
        <authorList>
            <person name="Varghese N."/>
            <person name="Submissions S."/>
        </authorList>
    </citation>
    <scope>NUCLEOTIDE SEQUENCE [LARGE SCALE GENOMIC DNA]</scope>
    <source>
        <strain evidence="3">DSM 24740</strain>
    </source>
</reference>
<dbReference type="Gene3D" id="1.10.472.150">
    <property type="entry name" value="Glucose-regulated metallo-peptidase M90, N-terminal domain"/>
    <property type="match status" value="1"/>
</dbReference>
<keyword evidence="3" id="KW-1185">Reference proteome</keyword>
<evidence type="ECO:0000313" key="2">
    <source>
        <dbReference type="EMBL" id="SEQ85380.1"/>
    </source>
</evidence>
<dbReference type="InterPro" id="IPR042252">
    <property type="entry name" value="MtfA_N"/>
</dbReference>
<evidence type="ECO:0000256" key="1">
    <source>
        <dbReference type="SAM" id="Phobius"/>
    </source>
</evidence>
<dbReference type="OrthoDB" id="1491984at2"/>
<gene>
    <name evidence="2" type="ORF">SAMN05444359_11733</name>
</gene>